<evidence type="ECO:0000256" key="10">
    <source>
        <dbReference type="ARBA" id="ARBA00042242"/>
    </source>
</evidence>
<dbReference type="InterPro" id="IPR000115">
    <property type="entry name" value="PRibGlycinamide_synth"/>
</dbReference>
<evidence type="ECO:0000313" key="15">
    <source>
        <dbReference type="EMBL" id="TYK65214.1"/>
    </source>
</evidence>
<gene>
    <name evidence="12 15" type="primary">purD</name>
    <name evidence="15" type="ORF">CWS31_011165</name>
</gene>
<dbReference type="Gene3D" id="3.40.50.20">
    <property type="match status" value="1"/>
</dbReference>
<name>A0ABY3MVS9_9GAMM</name>
<dbReference type="InterPro" id="IPR020562">
    <property type="entry name" value="PRibGlycinamide_synth_N"/>
</dbReference>
<organism evidence="15 16">
    <name type="scientific">Colwellia echini</name>
    <dbReference type="NCBI Taxonomy" id="1982103"/>
    <lineage>
        <taxon>Bacteria</taxon>
        <taxon>Pseudomonadati</taxon>
        <taxon>Pseudomonadota</taxon>
        <taxon>Gammaproteobacteria</taxon>
        <taxon>Alteromonadales</taxon>
        <taxon>Colwelliaceae</taxon>
        <taxon>Colwellia</taxon>
    </lineage>
</organism>
<evidence type="ECO:0000256" key="9">
    <source>
        <dbReference type="ARBA" id="ARBA00038345"/>
    </source>
</evidence>
<dbReference type="PROSITE" id="PS50975">
    <property type="entry name" value="ATP_GRASP"/>
    <property type="match status" value="1"/>
</dbReference>
<comment type="caution">
    <text evidence="15">The sequence shown here is derived from an EMBL/GenBank/DDBJ whole genome shotgun (WGS) entry which is preliminary data.</text>
</comment>
<comment type="catalytic activity">
    <reaction evidence="12">
        <text>5-phospho-beta-D-ribosylamine + glycine + ATP = N(1)-(5-phospho-beta-D-ribosyl)glycinamide + ADP + phosphate + H(+)</text>
        <dbReference type="Rhea" id="RHEA:17453"/>
        <dbReference type="ChEBI" id="CHEBI:15378"/>
        <dbReference type="ChEBI" id="CHEBI:30616"/>
        <dbReference type="ChEBI" id="CHEBI:43474"/>
        <dbReference type="ChEBI" id="CHEBI:57305"/>
        <dbReference type="ChEBI" id="CHEBI:58681"/>
        <dbReference type="ChEBI" id="CHEBI:143788"/>
        <dbReference type="ChEBI" id="CHEBI:456216"/>
        <dbReference type="EC" id="6.3.4.13"/>
    </reaction>
</comment>
<dbReference type="NCBIfam" id="TIGR00877">
    <property type="entry name" value="purD"/>
    <property type="match status" value="1"/>
</dbReference>
<dbReference type="GO" id="GO:0004637">
    <property type="term" value="F:phosphoribosylamine-glycine ligase activity"/>
    <property type="evidence" value="ECO:0007669"/>
    <property type="project" value="UniProtKB-EC"/>
</dbReference>
<evidence type="ECO:0000259" key="14">
    <source>
        <dbReference type="PROSITE" id="PS50975"/>
    </source>
</evidence>
<evidence type="ECO:0000256" key="5">
    <source>
        <dbReference type="ARBA" id="ARBA00022598"/>
    </source>
</evidence>
<sequence length="435" mass="45834">MNILVIGGGGREHALAWKAAQSAQVTKVFVAPGNAGTAIENKLENVAIDTSDNAALVAFAQSNDIALTIVGPEQPLVDGVVDAFQAEGLAIFGPSAKAAQLEGSKSFTKDFLARNKIPSGSYENFTEVEPALAYVRAQGAPIVVKADGLAAGKGVIVALTLKEAEDAIEDMLAGNAFGDAGHRVVIEEFLEGEEASFIVMVDGKNVLPMATSQDHKRALNGDLGPNTGGMGAYSPAPVVTPEIHDRIMAEVIMPTVEGMANEDAPYSGFLYAGLMIATDGTPNVIEYNCRFGDPETQPIMMRLQSDLVELCLAATRGELDKATAEFDSRAAVGVVLAAQSYPADYPKGDVISGLDTNNNPSAKTFHAGTKLNEAGEVVTNGGRVLCATALGNTVTEAQQAAYELLHQISWKGVEFRTDIAYRAIAREQEKSENVF</sequence>
<keyword evidence="5 12" id="KW-0436">Ligase</keyword>
<keyword evidence="6 13" id="KW-0547">Nucleotide-binding</keyword>
<evidence type="ECO:0000256" key="1">
    <source>
        <dbReference type="ARBA" id="ARBA00001936"/>
    </source>
</evidence>
<evidence type="ECO:0000256" key="6">
    <source>
        <dbReference type="ARBA" id="ARBA00022741"/>
    </source>
</evidence>
<dbReference type="SUPFAM" id="SSF56059">
    <property type="entry name" value="Glutathione synthetase ATP-binding domain-like"/>
    <property type="match status" value="1"/>
</dbReference>
<dbReference type="InterPro" id="IPR037123">
    <property type="entry name" value="PRibGlycinamide_synth_C_sf"/>
</dbReference>
<dbReference type="InterPro" id="IPR020561">
    <property type="entry name" value="PRibGlycinamid_synth_ATP-grasp"/>
</dbReference>
<dbReference type="SUPFAM" id="SSF52440">
    <property type="entry name" value="PreATP-grasp domain"/>
    <property type="match status" value="1"/>
</dbReference>
<dbReference type="PROSITE" id="PS00184">
    <property type="entry name" value="GARS"/>
    <property type="match status" value="1"/>
</dbReference>
<dbReference type="PANTHER" id="PTHR43472:SF1">
    <property type="entry name" value="PHOSPHORIBOSYLAMINE--GLYCINE LIGASE, CHLOROPLASTIC"/>
    <property type="match status" value="1"/>
</dbReference>
<keyword evidence="16" id="KW-1185">Reference proteome</keyword>
<comment type="cofactor">
    <cofactor evidence="2">
        <name>Mg(2+)</name>
        <dbReference type="ChEBI" id="CHEBI:18420"/>
    </cofactor>
</comment>
<keyword evidence="8 13" id="KW-0067">ATP-binding</keyword>
<evidence type="ECO:0000256" key="3">
    <source>
        <dbReference type="ARBA" id="ARBA00005174"/>
    </source>
</evidence>
<dbReference type="Pfam" id="PF01071">
    <property type="entry name" value="GARS_A"/>
    <property type="match status" value="1"/>
</dbReference>
<dbReference type="Pfam" id="PF02843">
    <property type="entry name" value="GARS_C"/>
    <property type="match status" value="1"/>
</dbReference>
<dbReference type="RefSeq" id="WP_101345686.1">
    <property type="nucleotide sequence ID" value="NZ_PJAI02000012.1"/>
</dbReference>
<protein>
    <recommendedName>
        <fullName evidence="4 12">Phosphoribosylamine--glycine ligase</fullName>
        <ecNumber evidence="4 12">6.3.4.13</ecNumber>
    </recommendedName>
    <alternativeName>
        <fullName evidence="12">GARS</fullName>
    </alternativeName>
    <alternativeName>
        <fullName evidence="10 12">Glycinamide ribonucleotide synthetase</fullName>
    </alternativeName>
    <alternativeName>
        <fullName evidence="11 12">Phosphoribosylglycinamide synthetase</fullName>
    </alternativeName>
</protein>
<dbReference type="SMART" id="SM01209">
    <property type="entry name" value="GARS_A"/>
    <property type="match status" value="1"/>
</dbReference>
<proteinExistence type="inferred from homology"/>
<evidence type="ECO:0000256" key="2">
    <source>
        <dbReference type="ARBA" id="ARBA00001946"/>
    </source>
</evidence>
<dbReference type="Proteomes" id="UP000815846">
    <property type="component" value="Unassembled WGS sequence"/>
</dbReference>
<evidence type="ECO:0000256" key="8">
    <source>
        <dbReference type="ARBA" id="ARBA00022840"/>
    </source>
</evidence>
<dbReference type="EMBL" id="PJAI02000012">
    <property type="protein sequence ID" value="TYK65214.1"/>
    <property type="molecule type" value="Genomic_DNA"/>
</dbReference>
<evidence type="ECO:0000256" key="11">
    <source>
        <dbReference type="ARBA" id="ARBA00042864"/>
    </source>
</evidence>
<evidence type="ECO:0000256" key="7">
    <source>
        <dbReference type="ARBA" id="ARBA00022755"/>
    </source>
</evidence>
<dbReference type="Pfam" id="PF02844">
    <property type="entry name" value="GARS_N"/>
    <property type="match status" value="1"/>
</dbReference>
<dbReference type="HAMAP" id="MF_00138">
    <property type="entry name" value="GARS"/>
    <property type="match status" value="1"/>
</dbReference>
<reference evidence="15 16" key="1">
    <citation type="submission" date="2019-08" db="EMBL/GenBank/DDBJ databases">
        <title>Microbe sample from Colwellia echini.</title>
        <authorList>
            <person name="Christiansen L."/>
            <person name="Pathiraja D."/>
            <person name="Schultz-Johansen M."/>
            <person name="Choi I.-G."/>
            <person name="Stougaard P."/>
        </authorList>
    </citation>
    <scope>NUCLEOTIDE SEQUENCE [LARGE SCALE GENOMIC DNA]</scope>
    <source>
        <strain evidence="15 16">A3</strain>
    </source>
</reference>
<keyword evidence="7 12" id="KW-0658">Purine biosynthesis</keyword>
<dbReference type="Gene3D" id="3.90.600.10">
    <property type="entry name" value="Phosphoribosylglycinamide synthetase, C-terminal domain"/>
    <property type="match status" value="1"/>
</dbReference>
<accession>A0ABY3MVS9</accession>
<dbReference type="InterPro" id="IPR011761">
    <property type="entry name" value="ATP-grasp"/>
</dbReference>
<dbReference type="EC" id="6.3.4.13" evidence="4 12"/>
<dbReference type="Gene3D" id="3.30.470.20">
    <property type="entry name" value="ATP-grasp fold, B domain"/>
    <property type="match status" value="1"/>
</dbReference>
<evidence type="ECO:0000256" key="13">
    <source>
        <dbReference type="PROSITE-ProRule" id="PRU00409"/>
    </source>
</evidence>
<dbReference type="InterPro" id="IPR020560">
    <property type="entry name" value="PRibGlycinamide_synth_C-dom"/>
</dbReference>
<comment type="similarity">
    <text evidence="9 12">Belongs to the GARS family.</text>
</comment>
<dbReference type="InterPro" id="IPR013815">
    <property type="entry name" value="ATP_grasp_subdomain_1"/>
</dbReference>
<dbReference type="SMART" id="SM01210">
    <property type="entry name" value="GARS_C"/>
    <property type="match status" value="1"/>
</dbReference>
<evidence type="ECO:0000313" key="16">
    <source>
        <dbReference type="Proteomes" id="UP000815846"/>
    </source>
</evidence>
<dbReference type="SUPFAM" id="SSF51246">
    <property type="entry name" value="Rudiment single hybrid motif"/>
    <property type="match status" value="1"/>
</dbReference>
<comment type="cofactor">
    <cofactor evidence="1">
        <name>Mn(2+)</name>
        <dbReference type="ChEBI" id="CHEBI:29035"/>
    </cofactor>
</comment>
<dbReference type="InterPro" id="IPR020559">
    <property type="entry name" value="PRibGlycinamide_synth_CS"/>
</dbReference>
<dbReference type="InterPro" id="IPR011054">
    <property type="entry name" value="Rudment_hybrid_motif"/>
</dbReference>
<feature type="domain" description="ATP-grasp" evidence="14">
    <location>
        <begin position="109"/>
        <end position="316"/>
    </location>
</feature>
<dbReference type="PANTHER" id="PTHR43472">
    <property type="entry name" value="PHOSPHORIBOSYLAMINE--GLYCINE LIGASE"/>
    <property type="match status" value="1"/>
</dbReference>
<dbReference type="Gene3D" id="3.30.1490.20">
    <property type="entry name" value="ATP-grasp fold, A domain"/>
    <property type="match status" value="1"/>
</dbReference>
<comment type="pathway">
    <text evidence="3 12">Purine metabolism; IMP biosynthesis via de novo pathway; N(1)-(5-phospho-D-ribosyl)glycinamide from 5-phospho-alpha-D-ribose 1-diphosphate: step 2/2.</text>
</comment>
<evidence type="ECO:0000256" key="4">
    <source>
        <dbReference type="ARBA" id="ARBA00013255"/>
    </source>
</evidence>
<dbReference type="InterPro" id="IPR016185">
    <property type="entry name" value="PreATP-grasp_dom_sf"/>
</dbReference>
<evidence type="ECO:0000256" key="12">
    <source>
        <dbReference type="HAMAP-Rule" id="MF_00138"/>
    </source>
</evidence>